<evidence type="ECO:0000256" key="1">
    <source>
        <dbReference type="SAM" id="MobiDB-lite"/>
    </source>
</evidence>
<feature type="compositionally biased region" description="Polar residues" evidence="1">
    <location>
        <begin position="216"/>
        <end position="299"/>
    </location>
</feature>
<accession>A0A3S0KCI4</accession>
<feature type="compositionally biased region" description="Polar residues" evidence="1">
    <location>
        <begin position="178"/>
        <end position="192"/>
    </location>
</feature>
<dbReference type="RefSeq" id="WP_126519352.1">
    <property type="nucleotide sequence ID" value="NZ_RXNU01000002.1"/>
</dbReference>
<gene>
    <name evidence="2" type="ORF">EKG38_06110</name>
</gene>
<evidence type="ECO:0000313" key="3">
    <source>
        <dbReference type="Proteomes" id="UP000267448"/>
    </source>
</evidence>
<feature type="compositionally biased region" description="Basic residues" evidence="1">
    <location>
        <begin position="324"/>
        <end position="341"/>
    </location>
</feature>
<name>A0A3S0KCI4_9GAMM</name>
<dbReference type="EMBL" id="RXNU01000002">
    <property type="protein sequence ID" value="RTR40287.1"/>
    <property type="molecule type" value="Genomic_DNA"/>
</dbReference>
<sequence length="451" mass="50197">MSQQASTNNQVTQNYIGKSILHGAENFTLSELSTTVTKVFSTDGAENEELIHAGKLAVEAGGLMRNAIWAAARTEQPKKSGLSQGEYFSKYFGLEAYQATKEITRAKVQSLLTPLTSAPALNDSCLDELGKINKEFGKELMCDIYKKCCLRISNENENDLRLTKKLIQTILQTALKLSTVTSSKDHQNSVQPETSTAESSQSETTSCSNQEKQDQPESSQSETTSCSNQEKQDQPESSQSETTSCSNQEKQDQPESSQSETTSCSNQEKQDQPESSQSETTSCSNQEKQDQPESSQSIGLKSALQKEQEKIATPIQPRTPKLPSFRKKAQNKKSKKKAISALHTKRTPFNSINKLDYEQITNQIGEQTFLIEQKFADAKGNLHKTEQLLADLLINRADALLTCNRFAYLLKKFQPNARKTTKQATELTIYLETASCLRAEFIDEIKNLIVL</sequence>
<dbReference type="Proteomes" id="UP000267448">
    <property type="component" value="Unassembled WGS sequence"/>
</dbReference>
<dbReference type="AlphaFoldDB" id="A0A3S0KCI4"/>
<keyword evidence="3" id="KW-1185">Reference proteome</keyword>
<feature type="region of interest" description="Disordered" evidence="1">
    <location>
        <begin position="178"/>
        <end position="341"/>
    </location>
</feature>
<feature type="compositionally biased region" description="Low complexity" evidence="1">
    <location>
        <begin position="193"/>
        <end position="210"/>
    </location>
</feature>
<organism evidence="2 3">
    <name type="scientific">Shewanella canadensis</name>
    <dbReference type="NCBI Taxonomy" id="271096"/>
    <lineage>
        <taxon>Bacteria</taxon>
        <taxon>Pseudomonadati</taxon>
        <taxon>Pseudomonadota</taxon>
        <taxon>Gammaproteobacteria</taxon>
        <taxon>Alteromonadales</taxon>
        <taxon>Shewanellaceae</taxon>
        <taxon>Shewanella</taxon>
    </lineage>
</organism>
<reference evidence="2 3" key="1">
    <citation type="submission" date="2018-12" db="EMBL/GenBank/DDBJ databases">
        <authorList>
            <person name="Yu L."/>
        </authorList>
    </citation>
    <scope>NUCLEOTIDE SEQUENCE [LARGE SCALE GENOMIC DNA]</scope>
    <source>
        <strain evidence="2 3">HAW-EB2</strain>
    </source>
</reference>
<comment type="caution">
    <text evidence="2">The sequence shown here is derived from an EMBL/GenBank/DDBJ whole genome shotgun (WGS) entry which is preliminary data.</text>
</comment>
<evidence type="ECO:0000313" key="2">
    <source>
        <dbReference type="EMBL" id="RTR40287.1"/>
    </source>
</evidence>
<proteinExistence type="predicted"/>
<protein>
    <submittedName>
        <fullName evidence="2">Uncharacterized protein</fullName>
    </submittedName>
</protein>